<reference evidence="13 14" key="1">
    <citation type="submission" date="2024-08" db="EMBL/GenBank/DDBJ databases">
        <title>Two novel Cytobacillus novel species.</title>
        <authorList>
            <person name="Liu G."/>
        </authorList>
    </citation>
    <scope>NUCLEOTIDE SEQUENCE [LARGE SCALE GENOMIC DNA]</scope>
    <source>
        <strain evidence="13 14">FJAT-54145</strain>
    </source>
</reference>
<comment type="similarity">
    <text evidence="2">Belongs to the CPA3 antiporters (TC 2.A.63) subunit D family.</text>
</comment>
<feature type="transmembrane region" description="Helical" evidence="10">
    <location>
        <begin position="268"/>
        <end position="288"/>
    </location>
</feature>
<organism evidence="13 14">
    <name type="scientific">Cytobacillus spartinae</name>
    <dbReference type="NCBI Taxonomy" id="3299023"/>
    <lineage>
        <taxon>Bacteria</taxon>
        <taxon>Bacillati</taxon>
        <taxon>Bacillota</taxon>
        <taxon>Bacilli</taxon>
        <taxon>Bacillales</taxon>
        <taxon>Bacillaceae</taxon>
        <taxon>Cytobacillus</taxon>
    </lineage>
</organism>
<dbReference type="InterPro" id="IPR001516">
    <property type="entry name" value="Proton_antipo_N"/>
</dbReference>
<keyword evidence="14" id="KW-1185">Reference proteome</keyword>
<evidence type="ECO:0000256" key="4">
    <source>
        <dbReference type="ARBA" id="ARBA00022449"/>
    </source>
</evidence>
<evidence type="ECO:0000256" key="6">
    <source>
        <dbReference type="ARBA" id="ARBA00022692"/>
    </source>
</evidence>
<keyword evidence="8 10" id="KW-0472">Membrane</keyword>
<evidence type="ECO:0000313" key="13">
    <source>
        <dbReference type="EMBL" id="MFE8700856.1"/>
    </source>
</evidence>
<dbReference type="InterPro" id="IPR001750">
    <property type="entry name" value="ND/Mrp_TM"/>
</dbReference>
<comment type="similarity">
    <text evidence="3">Belongs to the CPA3 antiporters (TC 2.A.63) subunit A family.</text>
</comment>
<dbReference type="RefSeq" id="WP_389360429.1">
    <property type="nucleotide sequence ID" value="NZ_JBIACK010000003.1"/>
</dbReference>
<feature type="transmembrane region" description="Helical" evidence="10">
    <location>
        <begin position="104"/>
        <end position="122"/>
    </location>
</feature>
<proteinExistence type="inferred from homology"/>
<dbReference type="EMBL" id="JBIACK010000003">
    <property type="protein sequence ID" value="MFE8700856.1"/>
    <property type="molecule type" value="Genomic_DNA"/>
</dbReference>
<dbReference type="InterPro" id="IPR003918">
    <property type="entry name" value="NADH_UbQ_OxRdtase"/>
</dbReference>
<keyword evidence="4" id="KW-0050">Antiport</keyword>
<comment type="caution">
    <text evidence="13">The sequence shown here is derived from an EMBL/GenBank/DDBJ whole genome shotgun (WGS) entry which is preliminary data.</text>
</comment>
<feature type="transmembrane region" description="Helical" evidence="10">
    <location>
        <begin position="32"/>
        <end position="50"/>
    </location>
</feature>
<evidence type="ECO:0000256" key="9">
    <source>
        <dbReference type="RuleBase" id="RU000320"/>
    </source>
</evidence>
<dbReference type="Pfam" id="PF00662">
    <property type="entry name" value="Proton_antipo_N"/>
    <property type="match status" value="1"/>
</dbReference>
<evidence type="ECO:0000256" key="8">
    <source>
        <dbReference type="ARBA" id="ARBA00023136"/>
    </source>
</evidence>
<dbReference type="PANTHER" id="PTHR42703">
    <property type="entry name" value="NADH DEHYDROGENASE"/>
    <property type="match status" value="1"/>
</dbReference>
<accession>A0ABW6K9M0</accession>
<evidence type="ECO:0000256" key="5">
    <source>
        <dbReference type="ARBA" id="ARBA00022475"/>
    </source>
</evidence>
<dbReference type="PRINTS" id="PR01437">
    <property type="entry name" value="NUOXDRDTASE4"/>
</dbReference>
<gene>
    <name evidence="13" type="ORF">ACFYKX_09535</name>
</gene>
<sequence length="489" mass="54185">MESAVWVIILPLLTAFFLGISKVFYSKKLLTPLVIGSAILYLYILISAIQNSDPPNVYSVGSWGLLGINLMVDPLSAMFLLIIALLFLPVIIFSLKYLKTHKHIYFTFTYLMIGGIAGMVLTTDLFNLYVFLEVSSLSSVALTVLKNTDKGIEGTFKYLTMSTLGTFFILLATVLTYYLTGTLNMAEISLVFKDIPFKIKSILMAFFVFGYAIKIGLIPLYAWLPDAYEDSPIPYNVLSSGLVMKSAVYALIRVLYIVFGLDFLDKSGMLQIGVFWGVITFLMAHFLAFQQSNLIRLLAYSSIAQIAYITVGLFVGSEKGLIGGSFHILNHAIMKGTLFFVAAIFNYSLTAVKIKDLKGLGYKFPLLSFTFVVASLAIVGLPPFNGFLSKWLIVEAALESGFVYAGFFILVGTFLSLTYYLKVIVTLYTKTEKEIVIEEPHFSLKLPTLFLGSLCILFGIVPSLPLSLINKIPDFLLDNGEYIRILLGG</sequence>
<feature type="transmembrane region" description="Helical" evidence="10">
    <location>
        <begin position="128"/>
        <end position="146"/>
    </location>
</feature>
<feature type="transmembrane region" description="Helical" evidence="10">
    <location>
        <begin position="235"/>
        <end position="256"/>
    </location>
</feature>
<evidence type="ECO:0000256" key="10">
    <source>
        <dbReference type="SAM" id="Phobius"/>
    </source>
</evidence>
<keyword evidence="4" id="KW-0813">Transport</keyword>
<feature type="transmembrane region" description="Helical" evidence="10">
    <location>
        <begin position="442"/>
        <end position="461"/>
    </location>
</feature>
<protein>
    <submittedName>
        <fullName evidence="13">Complex I subunit 5 family protein</fullName>
    </submittedName>
</protein>
<name>A0ABW6K9M0_9BACI</name>
<feature type="transmembrane region" description="Helical" evidence="10">
    <location>
        <begin position="6"/>
        <end position="25"/>
    </location>
</feature>
<feature type="transmembrane region" description="Helical" evidence="10">
    <location>
        <begin position="70"/>
        <end position="92"/>
    </location>
</feature>
<feature type="transmembrane region" description="Helical" evidence="10">
    <location>
        <begin position="199"/>
        <end position="223"/>
    </location>
</feature>
<evidence type="ECO:0000256" key="3">
    <source>
        <dbReference type="ARBA" id="ARBA00008483"/>
    </source>
</evidence>
<feature type="transmembrane region" description="Helical" evidence="10">
    <location>
        <begin position="158"/>
        <end position="179"/>
    </location>
</feature>
<keyword evidence="6 9" id="KW-0812">Transmembrane</keyword>
<keyword evidence="5" id="KW-1003">Cell membrane</keyword>
<evidence type="ECO:0000256" key="7">
    <source>
        <dbReference type="ARBA" id="ARBA00022989"/>
    </source>
</evidence>
<keyword evidence="7 10" id="KW-1133">Transmembrane helix</keyword>
<dbReference type="PANTHER" id="PTHR42703:SF1">
    <property type="entry name" value="NA(+)_H(+) ANTIPORTER SUBUNIT D1"/>
    <property type="match status" value="1"/>
</dbReference>
<evidence type="ECO:0000259" key="12">
    <source>
        <dbReference type="Pfam" id="PF00662"/>
    </source>
</evidence>
<evidence type="ECO:0000256" key="2">
    <source>
        <dbReference type="ARBA" id="ARBA00005346"/>
    </source>
</evidence>
<dbReference type="InterPro" id="IPR050586">
    <property type="entry name" value="CPA3_Na-H_Antiporter_D"/>
</dbReference>
<evidence type="ECO:0000256" key="1">
    <source>
        <dbReference type="ARBA" id="ARBA00004651"/>
    </source>
</evidence>
<feature type="transmembrane region" description="Helical" evidence="10">
    <location>
        <begin position="297"/>
        <end position="316"/>
    </location>
</feature>
<feature type="domain" description="NADH:quinone oxidoreductase/Mrp antiporter transmembrane" evidence="11">
    <location>
        <begin position="123"/>
        <end position="415"/>
    </location>
</feature>
<comment type="subcellular location">
    <subcellularLocation>
        <location evidence="1">Cell membrane</location>
        <topology evidence="1">Multi-pass membrane protein</topology>
    </subcellularLocation>
    <subcellularLocation>
        <location evidence="9">Membrane</location>
        <topology evidence="9">Multi-pass membrane protein</topology>
    </subcellularLocation>
</comment>
<feature type="transmembrane region" description="Helical" evidence="10">
    <location>
        <begin position="401"/>
        <end position="421"/>
    </location>
</feature>
<feature type="domain" description="NADH-Ubiquinone oxidoreductase (complex I) chain 5 N-terminal" evidence="12">
    <location>
        <begin position="68"/>
        <end position="103"/>
    </location>
</feature>
<evidence type="ECO:0000313" key="14">
    <source>
        <dbReference type="Proteomes" id="UP001601059"/>
    </source>
</evidence>
<dbReference type="Proteomes" id="UP001601059">
    <property type="component" value="Unassembled WGS sequence"/>
</dbReference>
<dbReference type="Pfam" id="PF00361">
    <property type="entry name" value="Proton_antipo_M"/>
    <property type="match status" value="1"/>
</dbReference>
<feature type="transmembrane region" description="Helical" evidence="10">
    <location>
        <begin position="328"/>
        <end position="348"/>
    </location>
</feature>
<feature type="transmembrane region" description="Helical" evidence="10">
    <location>
        <begin position="360"/>
        <end position="381"/>
    </location>
</feature>
<evidence type="ECO:0000259" key="11">
    <source>
        <dbReference type="Pfam" id="PF00361"/>
    </source>
</evidence>